<evidence type="ECO:0000256" key="2">
    <source>
        <dbReference type="SAM" id="SignalP"/>
    </source>
</evidence>
<proteinExistence type="predicted"/>
<dbReference type="Proteomes" id="UP001266305">
    <property type="component" value="Unassembled WGS sequence"/>
</dbReference>
<protein>
    <submittedName>
        <fullName evidence="3">Uncharacterized protein</fullName>
    </submittedName>
</protein>
<feature type="compositionally biased region" description="Basic and acidic residues" evidence="1">
    <location>
        <begin position="109"/>
        <end position="118"/>
    </location>
</feature>
<keyword evidence="4" id="KW-1185">Reference proteome</keyword>
<gene>
    <name evidence="3" type="ORF">P7K49_034040</name>
</gene>
<keyword evidence="2" id="KW-0732">Signal</keyword>
<feature type="signal peptide" evidence="2">
    <location>
        <begin position="1"/>
        <end position="24"/>
    </location>
</feature>
<accession>A0ABQ9TUP6</accession>
<feature type="region of interest" description="Disordered" evidence="1">
    <location>
        <begin position="100"/>
        <end position="124"/>
    </location>
</feature>
<organism evidence="3 4">
    <name type="scientific">Saguinus oedipus</name>
    <name type="common">Cotton-top tamarin</name>
    <name type="synonym">Oedipomidas oedipus</name>
    <dbReference type="NCBI Taxonomy" id="9490"/>
    <lineage>
        <taxon>Eukaryota</taxon>
        <taxon>Metazoa</taxon>
        <taxon>Chordata</taxon>
        <taxon>Craniata</taxon>
        <taxon>Vertebrata</taxon>
        <taxon>Euteleostomi</taxon>
        <taxon>Mammalia</taxon>
        <taxon>Eutheria</taxon>
        <taxon>Euarchontoglires</taxon>
        <taxon>Primates</taxon>
        <taxon>Haplorrhini</taxon>
        <taxon>Platyrrhini</taxon>
        <taxon>Cebidae</taxon>
        <taxon>Callitrichinae</taxon>
        <taxon>Saguinus</taxon>
    </lineage>
</organism>
<comment type="caution">
    <text evidence="3">The sequence shown here is derived from an EMBL/GenBank/DDBJ whole genome shotgun (WGS) entry which is preliminary data.</text>
</comment>
<evidence type="ECO:0000313" key="4">
    <source>
        <dbReference type="Proteomes" id="UP001266305"/>
    </source>
</evidence>
<reference evidence="3 4" key="1">
    <citation type="submission" date="2023-05" db="EMBL/GenBank/DDBJ databases">
        <title>B98-5 Cell Line De Novo Hybrid Assembly: An Optical Mapping Approach.</title>
        <authorList>
            <person name="Kananen K."/>
            <person name="Auerbach J.A."/>
            <person name="Kautto E."/>
            <person name="Blachly J.S."/>
        </authorList>
    </citation>
    <scope>NUCLEOTIDE SEQUENCE [LARGE SCALE GENOMIC DNA]</scope>
    <source>
        <strain evidence="3">B95-8</strain>
        <tissue evidence="3">Cell line</tissue>
    </source>
</reference>
<name>A0ABQ9TUP6_SAGOE</name>
<evidence type="ECO:0000256" key="1">
    <source>
        <dbReference type="SAM" id="MobiDB-lite"/>
    </source>
</evidence>
<evidence type="ECO:0000313" key="3">
    <source>
        <dbReference type="EMBL" id="KAK2088133.1"/>
    </source>
</evidence>
<sequence>MHPLALSALFLLVMDHTRKPGCNPKPPYRIPLGNKTVGPCHEHILLLKKMSSQFGAKPEMCVKSLSLPWEFPPGMAGGNGAGCPWKPGTTTIQGQVKNEEAMGGTELEWSQKREENPRPRGRQF</sequence>
<dbReference type="EMBL" id="JASSZA010000019">
    <property type="protein sequence ID" value="KAK2088133.1"/>
    <property type="molecule type" value="Genomic_DNA"/>
</dbReference>
<feature type="chain" id="PRO_5046143649" evidence="2">
    <location>
        <begin position="25"/>
        <end position="124"/>
    </location>
</feature>